<name>A0A6P5F790_ANACO</name>
<organism evidence="2 3">
    <name type="scientific">Ananas comosus</name>
    <name type="common">Pineapple</name>
    <name type="synonym">Ananas ananas</name>
    <dbReference type="NCBI Taxonomy" id="4615"/>
    <lineage>
        <taxon>Eukaryota</taxon>
        <taxon>Viridiplantae</taxon>
        <taxon>Streptophyta</taxon>
        <taxon>Embryophyta</taxon>
        <taxon>Tracheophyta</taxon>
        <taxon>Spermatophyta</taxon>
        <taxon>Magnoliopsida</taxon>
        <taxon>Liliopsida</taxon>
        <taxon>Poales</taxon>
        <taxon>Bromeliaceae</taxon>
        <taxon>Bromelioideae</taxon>
        <taxon>Ananas</taxon>
    </lineage>
</organism>
<protein>
    <submittedName>
        <fullName evidence="3">Uncharacterized protein LOC109712361 isoform X1</fullName>
    </submittedName>
</protein>
<evidence type="ECO:0000313" key="3">
    <source>
        <dbReference type="RefSeq" id="XP_020091477.1"/>
    </source>
</evidence>
<proteinExistence type="predicted"/>
<feature type="compositionally biased region" description="Basic residues" evidence="1">
    <location>
        <begin position="32"/>
        <end position="54"/>
    </location>
</feature>
<dbReference type="Proteomes" id="UP000515123">
    <property type="component" value="Linkage group 7"/>
</dbReference>
<keyword evidence="2" id="KW-1185">Reference proteome</keyword>
<dbReference type="GeneID" id="109712361"/>
<sequence>MPPLCPPHLSLTPLISLTPSSSSNPRRPWPPRWRRPWPPRRRRRRRRRRPLPPHRLHHRLLRLVPRARPRLCPPPSSPAPVFARSALSFSGYLVELERGGGGSGGGGGGGGGGADPSGPLVSVDNLRAYLQIINNASILGLDHDIADHAFELFRERVKRERMEIGRLLKERRSLIIHHSGDSTRDHRQ</sequence>
<feature type="region of interest" description="Disordered" evidence="1">
    <location>
        <begin position="1"/>
        <end position="54"/>
    </location>
</feature>
<evidence type="ECO:0000256" key="1">
    <source>
        <dbReference type="SAM" id="MobiDB-lite"/>
    </source>
</evidence>
<dbReference type="AlphaFoldDB" id="A0A6P5F790"/>
<reference evidence="3" key="2">
    <citation type="submission" date="2025-08" db="UniProtKB">
        <authorList>
            <consortium name="RefSeq"/>
        </authorList>
    </citation>
    <scope>IDENTIFICATION</scope>
    <source>
        <tissue evidence="3">Leaf</tissue>
    </source>
</reference>
<reference evidence="2" key="1">
    <citation type="journal article" date="2015" name="Nat. Genet.">
        <title>The pineapple genome and the evolution of CAM photosynthesis.</title>
        <authorList>
            <person name="Ming R."/>
            <person name="VanBuren R."/>
            <person name="Wai C.M."/>
            <person name="Tang H."/>
            <person name="Schatz M.C."/>
            <person name="Bowers J.E."/>
            <person name="Lyons E."/>
            <person name="Wang M.L."/>
            <person name="Chen J."/>
            <person name="Biggers E."/>
            <person name="Zhang J."/>
            <person name="Huang L."/>
            <person name="Zhang L."/>
            <person name="Miao W."/>
            <person name="Zhang J."/>
            <person name="Ye Z."/>
            <person name="Miao C."/>
            <person name="Lin Z."/>
            <person name="Wang H."/>
            <person name="Zhou H."/>
            <person name="Yim W.C."/>
            <person name="Priest H.D."/>
            <person name="Zheng C."/>
            <person name="Woodhouse M."/>
            <person name="Edger P.P."/>
            <person name="Guyot R."/>
            <person name="Guo H.B."/>
            <person name="Guo H."/>
            <person name="Zheng G."/>
            <person name="Singh R."/>
            <person name="Sharma A."/>
            <person name="Min X."/>
            <person name="Zheng Y."/>
            <person name="Lee H."/>
            <person name="Gurtowski J."/>
            <person name="Sedlazeck F.J."/>
            <person name="Harkess A."/>
            <person name="McKain M.R."/>
            <person name="Liao Z."/>
            <person name="Fang J."/>
            <person name="Liu J."/>
            <person name="Zhang X."/>
            <person name="Zhang Q."/>
            <person name="Hu W."/>
            <person name="Qin Y."/>
            <person name="Wang K."/>
            <person name="Chen L.Y."/>
            <person name="Shirley N."/>
            <person name="Lin Y.R."/>
            <person name="Liu L.Y."/>
            <person name="Hernandez A.G."/>
            <person name="Wright C.L."/>
            <person name="Bulone V."/>
            <person name="Tuskan G.A."/>
            <person name="Heath K."/>
            <person name="Zee F."/>
            <person name="Moore P.H."/>
            <person name="Sunkar R."/>
            <person name="Leebens-Mack J.H."/>
            <person name="Mockler T."/>
            <person name="Bennetzen J.L."/>
            <person name="Freeling M."/>
            <person name="Sankoff D."/>
            <person name="Paterson A.H."/>
            <person name="Zhu X."/>
            <person name="Yang X."/>
            <person name="Smith J.A."/>
            <person name="Cushman J.C."/>
            <person name="Paull R.E."/>
            <person name="Yu Q."/>
        </authorList>
    </citation>
    <scope>NUCLEOTIDE SEQUENCE [LARGE SCALE GENOMIC DNA]</scope>
    <source>
        <strain evidence="2">cv. F153</strain>
    </source>
</reference>
<gene>
    <name evidence="3" type="primary">LOC109712361</name>
</gene>
<dbReference type="RefSeq" id="XP_020091477.1">
    <property type="nucleotide sequence ID" value="XM_020235888.1"/>
</dbReference>
<feature type="compositionally biased region" description="Low complexity" evidence="1">
    <location>
        <begin position="7"/>
        <end position="26"/>
    </location>
</feature>
<accession>A0A6P5F790</accession>
<dbReference type="OrthoDB" id="25790at2759"/>
<evidence type="ECO:0000313" key="2">
    <source>
        <dbReference type="Proteomes" id="UP000515123"/>
    </source>
</evidence>